<comment type="pathway">
    <text evidence="3 10">Cofactor biosynthesis; molybdopterin biosynthesis.</text>
</comment>
<comment type="function">
    <text evidence="2">May be involved in the biosynthesis of molybdopterin.</text>
</comment>
<dbReference type="EMBL" id="JACLYY010000006">
    <property type="protein sequence ID" value="MBM6738080.1"/>
    <property type="molecule type" value="Genomic_DNA"/>
</dbReference>
<evidence type="ECO:0000313" key="13">
    <source>
        <dbReference type="Proteomes" id="UP000716906"/>
    </source>
</evidence>
<dbReference type="InterPro" id="IPR038987">
    <property type="entry name" value="MoeA-like"/>
</dbReference>
<evidence type="ECO:0000256" key="1">
    <source>
        <dbReference type="ARBA" id="ARBA00002901"/>
    </source>
</evidence>
<dbReference type="PANTHER" id="PTHR10192:SF5">
    <property type="entry name" value="GEPHYRIN"/>
    <property type="match status" value="1"/>
</dbReference>
<dbReference type="InterPro" id="IPR005111">
    <property type="entry name" value="MoeA_C_domain_IV"/>
</dbReference>
<dbReference type="InterPro" id="IPR036688">
    <property type="entry name" value="MoeA_C_domain_IV_sf"/>
</dbReference>
<dbReference type="InterPro" id="IPR036135">
    <property type="entry name" value="MoeA_linker/N_sf"/>
</dbReference>
<comment type="function">
    <text evidence="1 10">Catalyzes the insertion of molybdate into adenylated molybdopterin with the concomitant release of AMP.</text>
</comment>
<dbReference type="SMART" id="SM00852">
    <property type="entry name" value="MoCF_biosynth"/>
    <property type="match status" value="1"/>
</dbReference>
<sequence length="410" mass="43785">MKLLQVDTVAQAREKLKKAIQGLEVKVQELPVEDALGKVMAEDVHAEEDVPGFDRSTVDGYAVRSADTSGASENLPTILQVTGEVEMGCAPTHGIGPGECMYIPTGGMLPPGADAVVMVEYCELFSDMEIAVYASVPSGGNIVYRGDDLHSGRVALAKGTVLRPQEIGLLAALGKQRVQVVKPWEITIISTGDELIPPGGEMNPGKVRDINTYALQAVAKKTGLEVCGCHVLKDERDLLKETIWEAMRESDIVAVSGGSSKGRKDETASVIGELADGELLTQGLALKPGKPTILGYDASTETILLGLPGHPSAAMIVFQLLIGWLWEDRSGQKKSWPIPAELTVNIPAAPGRAVCQTVQLVRDEDGRRKAVPVFGRSGLISILTKADGYIMIPENQEGLKKGETVDVFLI</sequence>
<protein>
    <recommendedName>
        <fullName evidence="6 10">Molybdopterin molybdenumtransferase</fullName>
        <ecNumber evidence="5 10">2.10.1.1</ecNumber>
    </recommendedName>
</protein>
<comment type="catalytic activity">
    <reaction evidence="9">
        <text>adenylyl-molybdopterin + molybdate = Mo-molybdopterin + AMP + H(+)</text>
        <dbReference type="Rhea" id="RHEA:35047"/>
        <dbReference type="ChEBI" id="CHEBI:15378"/>
        <dbReference type="ChEBI" id="CHEBI:36264"/>
        <dbReference type="ChEBI" id="CHEBI:62727"/>
        <dbReference type="ChEBI" id="CHEBI:71302"/>
        <dbReference type="ChEBI" id="CHEBI:456215"/>
        <dbReference type="EC" id="2.10.1.1"/>
    </reaction>
</comment>
<accession>A0ABS2E8Z6</accession>
<evidence type="ECO:0000256" key="7">
    <source>
        <dbReference type="ARBA" id="ARBA00022505"/>
    </source>
</evidence>
<evidence type="ECO:0000256" key="9">
    <source>
        <dbReference type="ARBA" id="ARBA00047317"/>
    </source>
</evidence>
<organism evidence="12 13">
    <name type="scientific">Faecalicatena fissicatena</name>
    <dbReference type="NCBI Taxonomy" id="290055"/>
    <lineage>
        <taxon>Bacteria</taxon>
        <taxon>Bacillati</taxon>
        <taxon>Bacillota</taxon>
        <taxon>Clostridia</taxon>
        <taxon>Lachnospirales</taxon>
        <taxon>Lachnospiraceae</taxon>
        <taxon>Faecalicatena</taxon>
    </lineage>
</organism>
<keyword evidence="10" id="KW-0460">Magnesium</keyword>
<dbReference type="PANTHER" id="PTHR10192">
    <property type="entry name" value="MOLYBDOPTERIN BIOSYNTHESIS PROTEIN"/>
    <property type="match status" value="1"/>
</dbReference>
<feature type="domain" description="MoaB/Mog" evidence="11">
    <location>
        <begin position="187"/>
        <end position="329"/>
    </location>
</feature>
<comment type="similarity">
    <text evidence="4 10">Belongs to the MoeA family.</text>
</comment>
<dbReference type="InterPro" id="IPR005110">
    <property type="entry name" value="MoeA_linker/N"/>
</dbReference>
<evidence type="ECO:0000256" key="6">
    <source>
        <dbReference type="ARBA" id="ARBA00021108"/>
    </source>
</evidence>
<dbReference type="Pfam" id="PF00994">
    <property type="entry name" value="MoCF_biosynth"/>
    <property type="match status" value="1"/>
</dbReference>
<evidence type="ECO:0000256" key="2">
    <source>
        <dbReference type="ARBA" id="ARBA00003487"/>
    </source>
</evidence>
<dbReference type="Gene3D" id="3.90.105.10">
    <property type="entry name" value="Molybdopterin biosynthesis moea protein, domain 2"/>
    <property type="match status" value="1"/>
</dbReference>
<dbReference type="SUPFAM" id="SSF53218">
    <property type="entry name" value="Molybdenum cofactor biosynthesis proteins"/>
    <property type="match status" value="1"/>
</dbReference>
<dbReference type="SUPFAM" id="SSF63882">
    <property type="entry name" value="MoeA N-terminal region -like"/>
    <property type="match status" value="1"/>
</dbReference>
<comment type="caution">
    <text evidence="12">The sequence shown here is derived from an EMBL/GenBank/DDBJ whole genome shotgun (WGS) entry which is preliminary data.</text>
</comment>
<dbReference type="EC" id="2.10.1.1" evidence="5 10"/>
<evidence type="ECO:0000256" key="10">
    <source>
        <dbReference type="RuleBase" id="RU365090"/>
    </source>
</evidence>
<dbReference type="InterPro" id="IPR001453">
    <property type="entry name" value="MoaB/Mog_dom"/>
</dbReference>
<keyword evidence="8 10" id="KW-0501">Molybdenum cofactor biosynthesis</keyword>
<dbReference type="PROSITE" id="PS01079">
    <property type="entry name" value="MOCF_BIOSYNTHESIS_2"/>
    <property type="match status" value="1"/>
</dbReference>
<keyword evidence="10" id="KW-0479">Metal-binding</keyword>
<dbReference type="Pfam" id="PF03453">
    <property type="entry name" value="MoeA_N"/>
    <property type="match status" value="1"/>
</dbReference>
<dbReference type="Gene3D" id="3.40.980.10">
    <property type="entry name" value="MoaB/Mog-like domain"/>
    <property type="match status" value="1"/>
</dbReference>
<dbReference type="CDD" id="cd00887">
    <property type="entry name" value="MoeA"/>
    <property type="match status" value="1"/>
</dbReference>
<keyword evidence="13" id="KW-1185">Reference proteome</keyword>
<comment type="cofactor">
    <cofactor evidence="10">
        <name>Mg(2+)</name>
        <dbReference type="ChEBI" id="CHEBI:18420"/>
    </cofactor>
</comment>
<keyword evidence="10" id="KW-0808">Transferase</keyword>
<evidence type="ECO:0000256" key="5">
    <source>
        <dbReference type="ARBA" id="ARBA00013269"/>
    </source>
</evidence>
<dbReference type="Proteomes" id="UP000716906">
    <property type="component" value="Unassembled WGS sequence"/>
</dbReference>
<evidence type="ECO:0000256" key="4">
    <source>
        <dbReference type="ARBA" id="ARBA00010763"/>
    </source>
</evidence>
<evidence type="ECO:0000259" key="11">
    <source>
        <dbReference type="SMART" id="SM00852"/>
    </source>
</evidence>
<evidence type="ECO:0000313" key="12">
    <source>
        <dbReference type="EMBL" id="MBM6738080.1"/>
    </source>
</evidence>
<dbReference type="Pfam" id="PF03454">
    <property type="entry name" value="MoeA_C"/>
    <property type="match status" value="1"/>
</dbReference>
<dbReference type="InterPro" id="IPR036425">
    <property type="entry name" value="MoaB/Mog-like_dom_sf"/>
</dbReference>
<reference evidence="12 13" key="1">
    <citation type="journal article" date="2021" name="Sci. Rep.">
        <title>The distribution of antibiotic resistance genes in chicken gut microbiota commensals.</title>
        <authorList>
            <person name="Juricova H."/>
            <person name="Matiasovicova J."/>
            <person name="Kubasova T."/>
            <person name="Cejkova D."/>
            <person name="Rychlik I."/>
        </authorList>
    </citation>
    <scope>NUCLEOTIDE SEQUENCE [LARGE SCALE GENOMIC DNA]</scope>
    <source>
        <strain evidence="12 13">An773</strain>
    </source>
</reference>
<evidence type="ECO:0000256" key="8">
    <source>
        <dbReference type="ARBA" id="ARBA00023150"/>
    </source>
</evidence>
<gene>
    <name evidence="12" type="ORF">H7U36_08180</name>
</gene>
<dbReference type="NCBIfam" id="NF045515">
    <property type="entry name" value="Glp_gephyrin"/>
    <property type="match status" value="1"/>
</dbReference>
<proteinExistence type="inferred from homology"/>
<dbReference type="Gene3D" id="2.40.340.10">
    <property type="entry name" value="MoeA, C-terminal, domain IV"/>
    <property type="match status" value="1"/>
</dbReference>
<keyword evidence="7 10" id="KW-0500">Molybdenum</keyword>
<name>A0ABS2E8Z6_9FIRM</name>
<dbReference type="InterPro" id="IPR008284">
    <property type="entry name" value="MoCF_biosynth_CS"/>
</dbReference>
<dbReference type="Gene3D" id="2.170.190.11">
    <property type="entry name" value="Molybdopterin biosynthesis moea protein, domain 3"/>
    <property type="match status" value="1"/>
</dbReference>
<dbReference type="SUPFAM" id="SSF63867">
    <property type="entry name" value="MoeA C-terminal domain-like"/>
    <property type="match status" value="1"/>
</dbReference>
<evidence type="ECO:0000256" key="3">
    <source>
        <dbReference type="ARBA" id="ARBA00005046"/>
    </source>
</evidence>